<name>H2L9T1_ORYLA</name>
<evidence type="ECO:0000313" key="3">
    <source>
        <dbReference type="Proteomes" id="UP000001038"/>
    </source>
</evidence>
<protein>
    <recommendedName>
        <fullName evidence="4">UPAR/Ly6 domain-containing protein</fullName>
    </recommendedName>
</protein>
<reference evidence="2 3" key="1">
    <citation type="journal article" date="2007" name="Nature">
        <title>The medaka draft genome and insights into vertebrate genome evolution.</title>
        <authorList>
            <person name="Kasahara M."/>
            <person name="Naruse K."/>
            <person name="Sasaki S."/>
            <person name="Nakatani Y."/>
            <person name="Qu W."/>
            <person name="Ahsan B."/>
            <person name="Yamada T."/>
            <person name="Nagayasu Y."/>
            <person name="Doi K."/>
            <person name="Kasai Y."/>
            <person name="Jindo T."/>
            <person name="Kobayashi D."/>
            <person name="Shimada A."/>
            <person name="Toyoda A."/>
            <person name="Kuroki Y."/>
            <person name="Fujiyama A."/>
            <person name="Sasaki T."/>
            <person name="Shimizu A."/>
            <person name="Asakawa S."/>
            <person name="Shimizu N."/>
            <person name="Hashimoto S."/>
            <person name="Yang J."/>
            <person name="Lee Y."/>
            <person name="Matsushima K."/>
            <person name="Sugano S."/>
            <person name="Sakaizumi M."/>
            <person name="Narita T."/>
            <person name="Ohishi K."/>
            <person name="Haga S."/>
            <person name="Ohta F."/>
            <person name="Nomoto H."/>
            <person name="Nogata K."/>
            <person name="Morishita T."/>
            <person name="Endo T."/>
            <person name="Shin-I T."/>
            <person name="Takeda H."/>
            <person name="Morishita S."/>
            <person name="Kohara Y."/>
        </authorList>
    </citation>
    <scope>NUCLEOTIDE SEQUENCE [LARGE SCALE GENOMIC DNA]</scope>
    <source>
        <strain evidence="2 3">Hd-rR</strain>
    </source>
</reference>
<proteinExistence type="predicted"/>
<dbReference type="Proteomes" id="UP000001038">
    <property type="component" value="Chromosome 11"/>
</dbReference>
<dbReference type="GeneTree" id="ENSGT00910000144740"/>
<dbReference type="HOGENOM" id="CLU_148120_0_0_1"/>
<organism evidence="2 3">
    <name type="scientific">Oryzias latipes</name>
    <name type="common">Japanese rice fish</name>
    <name type="synonym">Japanese killifish</name>
    <dbReference type="NCBI Taxonomy" id="8090"/>
    <lineage>
        <taxon>Eukaryota</taxon>
        <taxon>Metazoa</taxon>
        <taxon>Chordata</taxon>
        <taxon>Craniata</taxon>
        <taxon>Vertebrata</taxon>
        <taxon>Euteleostomi</taxon>
        <taxon>Actinopterygii</taxon>
        <taxon>Neopterygii</taxon>
        <taxon>Teleostei</taxon>
        <taxon>Neoteleostei</taxon>
        <taxon>Acanthomorphata</taxon>
        <taxon>Ovalentaria</taxon>
        <taxon>Atherinomorphae</taxon>
        <taxon>Beloniformes</taxon>
        <taxon>Adrianichthyidae</taxon>
        <taxon>Oryziinae</taxon>
        <taxon>Oryzias</taxon>
    </lineage>
</organism>
<evidence type="ECO:0000313" key="2">
    <source>
        <dbReference type="Ensembl" id="ENSORLP00000002628.2"/>
    </source>
</evidence>
<dbReference type="Bgee" id="ENSORLG00000002111">
    <property type="expression patterns" value="Expressed in pharyngeal gill and 10 other cell types or tissues"/>
</dbReference>
<evidence type="ECO:0008006" key="4">
    <source>
        <dbReference type="Google" id="ProtNLM"/>
    </source>
</evidence>
<dbReference type="InParanoid" id="H2L9T1"/>
<keyword evidence="1" id="KW-0732">Signal</keyword>
<reference evidence="2" key="2">
    <citation type="submission" date="2025-08" db="UniProtKB">
        <authorList>
            <consortium name="Ensembl"/>
        </authorList>
    </citation>
    <scope>IDENTIFICATION</scope>
    <source>
        <strain evidence="2">Hd-rR</strain>
    </source>
</reference>
<evidence type="ECO:0000256" key="1">
    <source>
        <dbReference type="SAM" id="SignalP"/>
    </source>
</evidence>
<accession>H2L9T1</accession>
<sequence length="110" mass="11810">FYRNVLFKVTVLCFVPTASSLTCRQCIIDIYGSCFLPKDVDYKVALYTRGCVGSSLCNISLPGTLLGAGYTGVYSCCTADLCNGATSVQLPLMAALLSGLLSSLWGFWQL</sequence>
<keyword evidence="3" id="KW-1185">Reference proteome</keyword>
<dbReference type="AlphaFoldDB" id="H2L9T1"/>
<reference evidence="2" key="3">
    <citation type="submission" date="2025-09" db="UniProtKB">
        <authorList>
            <consortium name="Ensembl"/>
        </authorList>
    </citation>
    <scope>IDENTIFICATION</scope>
    <source>
        <strain evidence="2">Hd-rR</strain>
    </source>
</reference>
<dbReference type="SUPFAM" id="SSF57302">
    <property type="entry name" value="Snake toxin-like"/>
    <property type="match status" value="1"/>
</dbReference>
<dbReference type="InterPro" id="IPR045860">
    <property type="entry name" value="Snake_toxin-like_sf"/>
</dbReference>
<dbReference type="Ensembl" id="ENSORLT00000002629.2">
    <property type="protein sequence ID" value="ENSORLP00000002628.2"/>
    <property type="gene ID" value="ENSORLG00000002111.2"/>
</dbReference>
<feature type="chain" id="PRO_5017385171" description="UPAR/Ly6 domain-containing protein" evidence="1">
    <location>
        <begin position="21"/>
        <end position="110"/>
    </location>
</feature>
<feature type="signal peptide" evidence="1">
    <location>
        <begin position="1"/>
        <end position="20"/>
    </location>
</feature>